<dbReference type="GO" id="GO:0007342">
    <property type="term" value="P:fusion of sperm to egg plasma membrane involved in single fertilization"/>
    <property type="evidence" value="ECO:0007669"/>
    <property type="project" value="InterPro"/>
</dbReference>
<dbReference type="InParanoid" id="A0A674ILE3"/>
<reference evidence="1" key="2">
    <citation type="submission" date="2025-09" db="UniProtKB">
        <authorList>
            <consortium name="Ensembl"/>
        </authorList>
    </citation>
    <scope>IDENTIFICATION</scope>
</reference>
<protein>
    <submittedName>
        <fullName evidence="1">Uncharacterized protein</fullName>
    </submittedName>
</protein>
<reference evidence="1" key="1">
    <citation type="submission" date="2025-08" db="UniProtKB">
        <authorList>
            <consortium name="Ensembl"/>
        </authorList>
    </citation>
    <scope>IDENTIFICATION</scope>
</reference>
<accession>A0A674ILE3</accession>
<dbReference type="InterPro" id="IPR031684">
    <property type="entry name" value="LLCFC1"/>
</dbReference>
<dbReference type="Proteomes" id="UP000472274">
    <property type="component" value="Unplaced"/>
</dbReference>
<keyword evidence="2" id="KW-1185">Reference proteome</keyword>
<organism evidence="1 2">
    <name type="scientific">Terrapene triunguis</name>
    <name type="common">Three-toed box turtle</name>
    <dbReference type="NCBI Taxonomy" id="2587831"/>
    <lineage>
        <taxon>Eukaryota</taxon>
        <taxon>Metazoa</taxon>
        <taxon>Chordata</taxon>
        <taxon>Craniata</taxon>
        <taxon>Vertebrata</taxon>
        <taxon>Euteleostomi</taxon>
        <taxon>Archelosauria</taxon>
        <taxon>Testudinata</taxon>
        <taxon>Testudines</taxon>
        <taxon>Cryptodira</taxon>
        <taxon>Durocryptodira</taxon>
        <taxon>Testudinoidea</taxon>
        <taxon>Emydidae</taxon>
        <taxon>Terrapene</taxon>
    </lineage>
</organism>
<dbReference type="AlphaFoldDB" id="A0A674ILE3"/>
<dbReference type="GeneTree" id="ENSGT00950000186294"/>
<evidence type="ECO:0000313" key="1">
    <source>
        <dbReference type="Ensembl" id="ENSTMTP00000009710.1"/>
    </source>
</evidence>
<proteinExistence type="predicted"/>
<evidence type="ECO:0000313" key="2">
    <source>
        <dbReference type="Proteomes" id="UP000472274"/>
    </source>
</evidence>
<name>A0A674ILE3_9SAUR</name>
<sequence length="142" mass="15532">MPLIGREKVSPLSAQLPFPAGVALRASLNRHPRLPPLAPPSLDLPASCLTWGERGEQAVKLMSPSRVAGWEQMEETFVASSTGEGMEVIDMVQNEDAQRLRNAVVKDFSAFPHYSHPREPVNQVTSTSTFPITQTCLISQPP</sequence>
<dbReference type="Pfam" id="PF15838">
    <property type="entry name" value="LLCFC1"/>
    <property type="match status" value="1"/>
</dbReference>
<dbReference type="Ensembl" id="ENSTMTT00000010040.1">
    <property type="protein sequence ID" value="ENSTMTP00000009710.1"/>
    <property type="gene ID" value="ENSTMTG00000007086.1"/>
</dbReference>